<protein>
    <submittedName>
        <fullName evidence="2">DinB family protein</fullName>
    </submittedName>
</protein>
<gene>
    <name evidence="2" type="ORF">FCH28_29890</name>
</gene>
<dbReference type="InterPro" id="IPR024775">
    <property type="entry name" value="DinB-like"/>
</dbReference>
<evidence type="ECO:0000259" key="1">
    <source>
        <dbReference type="Pfam" id="PF12867"/>
    </source>
</evidence>
<dbReference type="EMBL" id="SUMB01000012">
    <property type="protein sequence ID" value="TJZ44548.1"/>
    <property type="molecule type" value="Genomic_DNA"/>
</dbReference>
<organism evidence="2 3">
    <name type="scientific">Streptomyces piniterrae</name>
    <dbReference type="NCBI Taxonomy" id="2571125"/>
    <lineage>
        <taxon>Bacteria</taxon>
        <taxon>Bacillati</taxon>
        <taxon>Actinomycetota</taxon>
        <taxon>Actinomycetes</taxon>
        <taxon>Kitasatosporales</taxon>
        <taxon>Streptomycetaceae</taxon>
        <taxon>Streptomyces</taxon>
    </lineage>
</organism>
<dbReference type="PANTHER" id="PTHR39473:SF1">
    <property type="entry name" value="DINB-LIKE DOMAIN-CONTAINING PROTEIN"/>
    <property type="match status" value="1"/>
</dbReference>
<dbReference type="AlphaFoldDB" id="A0A4V5MI98"/>
<dbReference type="InterPro" id="IPR034660">
    <property type="entry name" value="DinB/YfiT-like"/>
</dbReference>
<dbReference type="PANTHER" id="PTHR39473">
    <property type="match status" value="1"/>
</dbReference>
<name>A0A4V5MI98_9ACTN</name>
<dbReference type="SUPFAM" id="SSF109854">
    <property type="entry name" value="DinB/YfiT-like putative metalloenzymes"/>
    <property type="match status" value="1"/>
</dbReference>
<accession>A0A4V5MI98</accession>
<dbReference type="Proteomes" id="UP000308697">
    <property type="component" value="Unassembled WGS sequence"/>
</dbReference>
<evidence type="ECO:0000313" key="3">
    <source>
        <dbReference type="Proteomes" id="UP000308697"/>
    </source>
</evidence>
<dbReference type="Pfam" id="PF12867">
    <property type="entry name" value="DinB_2"/>
    <property type="match status" value="1"/>
</dbReference>
<proteinExistence type="predicted"/>
<dbReference type="OrthoDB" id="1162179at2"/>
<feature type="domain" description="DinB-like" evidence="1">
    <location>
        <begin position="16"/>
        <end position="142"/>
    </location>
</feature>
<keyword evidence="3" id="KW-1185">Reference proteome</keyword>
<sequence>MREHTVTVTECAATQLHELRELVGILTDAQYVHRPQGASSIASHVRHCVDHYTAILDGVDTGTVEYDRRVRGTALETDRSFALARLAEVRSQVCGLAARSLDRPVEVISVVDSDGSVARTRSTASRELLFVSHHAVHHVAVMVPMARTLGVNVPAQFGYAPATLASLR</sequence>
<dbReference type="Gene3D" id="1.20.120.450">
    <property type="entry name" value="dinb family like domain"/>
    <property type="match status" value="1"/>
</dbReference>
<reference evidence="2 3" key="1">
    <citation type="submission" date="2019-04" db="EMBL/GenBank/DDBJ databases">
        <title>Streptomyces piniterrae sp. nov., a heliquinomycin-producing actinomycete isolated from rhizosphere soil of Pinus yunnanensis.</title>
        <authorList>
            <person name="Zhuang X."/>
            <person name="Zhao J."/>
        </authorList>
    </citation>
    <scope>NUCLEOTIDE SEQUENCE [LARGE SCALE GENOMIC DNA]</scope>
    <source>
        <strain evidence="3">jys28</strain>
    </source>
</reference>
<evidence type="ECO:0000313" key="2">
    <source>
        <dbReference type="EMBL" id="TJZ44548.1"/>
    </source>
</evidence>
<comment type="caution">
    <text evidence="2">The sequence shown here is derived from an EMBL/GenBank/DDBJ whole genome shotgun (WGS) entry which is preliminary data.</text>
</comment>